<sequence length="100" mass="10840">MKSKIVLLCAAVTLVACNSEPKLDLSGIQNSCEDETKGEVDCACIVEYVEENLDAELLAPLAQGAIEDGEDGLERVSDAFSKENKKMSRRVFKDGLEACQ</sequence>
<organism evidence="1 2">
    <name type="scientific">Hirschia baltica (strain ATCC 49814 / DSM 5838 / IFAM 1418)</name>
    <dbReference type="NCBI Taxonomy" id="582402"/>
    <lineage>
        <taxon>Bacteria</taxon>
        <taxon>Pseudomonadati</taxon>
        <taxon>Pseudomonadota</taxon>
        <taxon>Alphaproteobacteria</taxon>
        <taxon>Hyphomonadales</taxon>
        <taxon>Hyphomonadaceae</taxon>
        <taxon>Hirschia</taxon>
    </lineage>
</organism>
<dbReference type="RefSeq" id="WP_015826586.1">
    <property type="nucleotide sequence ID" value="NC_012982.1"/>
</dbReference>
<dbReference type="Proteomes" id="UP000002745">
    <property type="component" value="Chromosome"/>
</dbReference>
<dbReference type="KEGG" id="hba:Hbal_0742"/>
<name>C6XPF0_HIRBI</name>
<dbReference type="HOGENOM" id="CLU_2301997_0_0_5"/>
<evidence type="ECO:0000313" key="2">
    <source>
        <dbReference type="Proteomes" id="UP000002745"/>
    </source>
</evidence>
<protein>
    <recommendedName>
        <fullName evidence="3">Lipoprotein</fullName>
    </recommendedName>
</protein>
<evidence type="ECO:0008006" key="3">
    <source>
        <dbReference type="Google" id="ProtNLM"/>
    </source>
</evidence>
<dbReference type="AlphaFoldDB" id="C6XPF0"/>
<evidence type="ECO:0000313" key="1">
    <source>
        <dbReference type="EMBL" id="ACT58436.1"/>
    </source>
</evidence>
<dbReference type="PROSITE" id="PS51257">
    <property type="entry name" value="PROKAR_LIPOPROTEIN"/>
    <property type="match status" value="1"/>
</dbReference>
<dbReference type="STRING" id="582402.Hbal_0742"/>
<gene>
    <name evidence="1" type="ordered locus">Hbal_0742</name>
</gene>
<keyword evidence="2" id="KW-1185">Reference proteome</keyword>
<dbReference type="EMBL" id="CP001678">
    <property type="protein sequence ID" value="ACT58436.1"/>
    <property type="molecule type" value="Genomic_DNA"/>
</dbReference>
<proteinExistence type="predicted"/>
<accession>C6XPF0</accession>
<reference evidence="2" key="1">
    <citation type="journal article" date="2011" name="J. Bacteriol.">
        <title>Genome sequences of eight morphologically diverse alphaproteobacteria.</title>
        <authorList>
            <consortium name="US DOE Joint Genome Institute"/>
            <person name="Brown P.J."/>
            <person name="Kysela D.T."/>
            <person name="Buechlein A."/>
            <person name="Hemmerich C."/>
            <person name="Brun Y.V."/>
        </authorList>
    </citation>
    <scope>NUCLEOTIDE SEQUENCE [LARGE SCALE GENOMIC DNA]</scope>
    <source>
        <strain evidence="2">ATCC 49814 / DSM 5838 / IFAM 1418</strain>
    </source>
</reference>